<dbReference type="Proteomes" id="UP000606786">
    <property type="component" value="Unassembled WGS sequence"/>
</dbReference>
<name>A0A811U0V1_CERCA</name>
<evidence type="ECO:0000313" key="1">
    <source>
        <dbReference type="EMBL" id="CAD6991707.1"/>
    </source>
</evidence>
<accession>A0A811U0V1</accession>
<feature type="non-terminal residue" evidence="1">
    <location>
        <position position="1"/>
    </location>
</feature>
<proteinExistence type="predicted"/>
<dbReference type="EMBL" id="CAJHJT010000001">
    <property type="protein sequence ID" value="CAD6991707.1"/>
    <property type="molecule type" value="Genomic_DNA"/>
</dbReference>
<protein>
    <submittedName>
        <fullName evidence="1">(Mediterranean fruit fly) hypothetical protein</fullName>
    </submittedName>
</protein>
<sequence length="76" mass="8734">FRKNMPLNTLHATRAQFLRTRKHTKGFQTTEAVKRQLLRCGLLTWLDSKAAHGVSIRWGDIVFADFERALTTSSEC</sequence>
<organism evidence="1 2">
    <name type="scientific">Ceratitis capitata</name>
    <name type="common">Mediterranean fruit fly</name>
    <name type="synonym">Tephritis capitata</name>
    <dbReference type="NCBI Taxonomy" id="7213"/>
    <lineage>
        <taxon>Eukaryota</taxon>
        <taxon>Metazoa</taxon>
        <taxon>Ecdysozoa</taxon>
        <taxon>Arthropoda</taxon>
        <taxon>Hexapoda</taxon>
        <taxon>Insecta</taxon>
        <taxon>Pterygota</taxon>
        <taxon>Neoptera</taxon>
        <taxon>Endopterygota</taxon>
        <taxon>Diptera</taxon>
        <taxon>Brachycera</taxon>
        <taxon>Muscomorpha</taxon>
        <taxon>Tephritoidea</taxon>
        <taxon>Tephritidae</taxon>
        <taxon>Ceratitis</taxon>
        <taxon>Ceratitis</taxon>
    </lineage>
</organism>
<keyword evidence="2" id="KW-1185">Reference proteome</keyword>
<reference evidence="1" key="1">
    <citation type="submission" date="2020-11" db="EMBL/GenBank/DDBJ databases">
        <authorList>
            <person name="Whitehead M."/>
        </authorList>
    </citation>
    <scope>NUCLEOTIDE SEQUENCE</scope>
    <source>
        <strain evidence="1">EGII</strain>
    </source>
</reference>
<evidence type="ECO:0000313" key="2">
    <source>
        <dbReference type="Proteomes" id="UP000606786"/>
    </source>
</evidence>
<gene>
    <name evidence="1" type="ORF">CCAP1982_LOCUS620</name>
</gene>
<comment type="caution">
    <text evidence="1">The sequence shown here is derived from an EMBL/GenBank/DDBJ whole genome shotgun (WGS) entry which is preliminary data.</text>
</comment>
<dbReference type="AlphaFoldDB" id="A0A811U0V1"/>